<dbReference type="RefSeq" id="WP_305473114.1">
    <property type="nucleotide sequence ID" value="NZ_JAUYVT010000020.1"/>
</dbReference>
<accession>A0ABT9FI44</accession>
<proteinExistence type="predicted"/>
<evidence type="ECO:0000313" key="2">
    <source>
        <dbReference type="Proteomes" id="UP001177212"/>
    </source>
</evidence>
<comment type="caution">
    <text evidence="1">The sequence shown here is derived from an EMBL/GenBank/DDBJ whole genome shotgun (WGS) entry which is preliminary data.</text>
</comment>
<organism evidence="1 2">
    <name type="scientific">Pseudoalteromonas marina</name>
    <dbReference type="NCBI Taxonomy" id="267375"/>
    <lineage>
        <taxon>Bacteria</taxon>
        <taxon>Pseudomonadati</taxon>
        <taxon>Pseudomonadota</taxon>
        <taxon>Gammaproteobacteria</taxon>
        <taxon>Alteromonadales</taxon>
        <taxon>Pseudoalteromonadaceae</taxon>
        <taxon>Pseudoalteromonas</taxon>
    </lineage>
</organism>
<dbReference type="Proteomes" id="UP001177212">
    <property type="component" value="Unassembled WGS sequence"/>
</dbReference>
<keyword evidence="2" id="KW-1185">Reference proteome</keyword>
<sequence length="70" mass="8208">MAGKIKVTSREKDMFFFENGYCMKREIETLTPGGNKMAGRWVLRDNNGELLDYNKYSNDLAERHNLDLFD</sequence>
<reference evidence="1" key="1">
    <citation type="submission" date="2023-07" db="EMBL/GenBank/DDBJ databases">
        <title>Genome content predicts the carbon catabolic preferences of heterotrophic bacteria.</title>
        <authorList>
            <person name="Gralka M."/>
        </authorList>
    </citation>
    <scope>NUCLEOTIDE SEQUENCE</scope>
    <source>
        <strain evidence="1">4G09</strain>
    </source>
</reference>
<name>A0ABT9FI44_9GAMM</name>
<dbReference type="EMBL" id="JAUYVT010000020">
    <property type="protein sequence ID" value="MDP2566476.1"/>
    <property type="molecule type" value="Genomic_DNA"/>
</dbReference>
<protein>
    <submittedName>
        <fullName evidence="1">Uncharacterized protein</fullName>
    </submittedName>
</protein>
<evidence type="ECO:0000313" key="1">
    <source>
        <dbReference type="EMBL" id="MDP2566476.1"/>
    </source>
</evidence>
<gene>
    <name evidence="1" type="ORF">Q8W34_17650</name>
</gene>